<feature type="compositionally biased region" description="Basic and acidic residues" evidence="1">
    <location>
        <begin position="1267"/>
        <end position="1292"/>
    </location>
</feature>
<feature type="compositionally biased region" description="Polar residues" evidence="1">
    <location>
        <begin position="1515"/>
        <end position="1535"/>
    </location>
</feature>
<feature type="region of interest" description="Disordered" evidence="1">
    <location>
        <begin position="1042"/>
        <end position="1171"/>
    </location>
</feature>
<evidence type="ECO:0000313" key="3">
    <source>
        <dbReference type="Proteomes" id="UP000030746"/>
    </source>
</evidence>
<dbReference type="CTD" id="20238393"/>
<dbReference type="STRING" id="225164.V4ANT8"/>
<feature type="region of interest" description="Disordered" evidence="1">
    <location>
        <begin position="1494"/>
        <end position="1535"/>
    </location>
</feature>
<dbReference type="OMA" id="VNNNDQD"/>
<dbReference type="GeneID" id="20238393"/>
<proteinExistence type="predicted"/>
<feature type="compositionally biased region" description="Polar residues" evidence="1">
    <location>
        <begin position="1156"/>
        <end position="1167"/>
    </location>
</feature>
<dbReference type="Proteomes" id="UP000030746">
    <property type="component" value="Unassembled WGS sequence"/>
</dbReference>
<accession>V4ANT8</accession>
<organism evidence="2 3">
    <name type="scientific">Lottia gigantea</name>
    <name type="common">Giant owl limpet</name>
    <dbReference type="NCBI Taxonomy" id="225164"/>
    <lineage>
        <taxon>Eukaryota</taxon>
        <taxon>Metazoa</taxon>
        <taxon>Spiralia</taxon>
        <taxon>Lophotrochozoa</taxon>
        <taxon>Mollusca</taxon>
        <taxon>Gastropoda</taxon>
        <taxon>Patellogastropoda</taxon>
        <taxon>Lottioidea</taxon>
        <taxon>Lottiidae</taxon>
        <taxon>Lottia</taxon>
    </lineage>
</organism>
<protein>
    <submittedName>
        <fullName evidence="2">Uncharacterized protein</fullName>
    </submittedName>
</protein>
<dbReference type="EMBL" id="KB201656">
    <property type="protein sequence ID" value="ESO95316.1"/>
    <property type="molecule type" value="Genomic_DNA"/>
</dbReference>
<feature type="compositionally biased region" description="Basic and acidic residues" evidence="1">
    <location>
        <begin position="1366"/>
        <end position="1382"/>
    </location>
</feature>
<feature type="region of interest" description="Disordered" evidence="1">
    <location>
        <begin position="1409"/>
        <end position="1429"/>
    </location>
</feature>
<feature type="compositionally biased region" description="Polar residues" evidence="1">
    <location>
        <begin position="193"/>
        <end position="227"/>
    </location>
</feature>
<evidence type="ECO:0000256" key="1">
    <source>
        <dbReference type="SAM" id="MobiDB-lite"/>
    </source>
</evidence>
<reference evidence="2 3" key="1">
    <citation type="journal article" date="2013" name="Nature">
        <title>Insights into bilaterian evolution from three spiralian genomes.</title>
        <authorList>
            <person name="Simakov O."/>
            <person name="Marletaz F."/>
            <person name="Cho S.J."/>
            <person name="Edsinger-Gonzales E."/>
            <person name="Havlak P."/>
            <person name="Hellsten U."/>
            <person name="Kuo D.H."/>
            <person name="Larsson T."/>
            <person name="Lv J."/>
            <person name="Arendt D."/>
            <person name="Savage R."/>
            <person name="Osoegawa K."/>
            <person name="de Jong P."/>
            <person name="Grimwood J."/>
            <person name="Chapman J.A."/>
            <person name="Shapiro H."/>
            <person name="Aerts A."/>
            <person name="Otillar R.P."/>
            <person name="Terry A.Y."/>
            <person name="Boore J.L."/>
            <person name="Grigoriev I.V."/>
            <person name="Lindberg D.R."/>
            <person name="Seaver E.C."/>
            <person name="Weisblat D.A."/>
            <person name="Putnam N.H."/>
            <person name="Rokhsar D.S."/>
        </authorList>
    </citation>
    <scope>NUCLEOTIDE SEQUENCE [LARGE SCALE GENOMIC DNA]</scope>
</reference>
<feature type="compositionally biased region" description="Basic and acidic residues" evidence="1">
    <location>
        <begin position="447"/>
        <end position="463"/>
    </location>
</feature>
<feature type="region of interest" description="Disordered" evidence="1">
    <location>
        <begin position="151"/>
        <end position="287"/>
    </location>
</feature>
<sequence length="1535" mass="172607">MPGIEQNEDQPDCGKYTVELGVAARFENPWELYAQPVQVQYARKGIRESAIKEETHCECESLDLSLSSLSESSQNRTQTDNNVEVRNIFNDTSNMELNLAEATSTSEQTENQTKNGILYTFEEIASVDRKYSIDELEDTLATDNFEISSKLYPSDSGIDNVMNRNYDMASSNTSNMSMDKTLSESENSLEHLNLTSSSDNMSGINKQDQSQSETVSSPDTTLETEPQTKPKAKGKGKGKGGSSKLTSYLKGLTKKHKATDANQTETTKHVSENEKIKNCDKSTDGENVESSEKRVVLNEISELKSNITDPQSQTTDLLSVIGSSVDPINIDGNKFVNSVEKMSDKPNGINDLSTEYTNPNSPSVTMDINQTATSILSTVPQYTTVSHQTVNKDNVQINTSGENIDFNVLSSSQIKSDDVITETRNKSDLNFQSDSNDEGSKKLDSFFKNVKSESEGKPRKGEKSSISGESVNSGMDISNTLQTDTLSPILVEFSNSESKMDDSFSFDVFSSDQTNSLEPGINNMSAGNNVFDDKSLDLENQSLVTPEKEESPASVISDSGFLSQGSFIEDSKISESFSNDQLKSPNSEGNNLESIIEVSQADSMIMDSVSSPSQTSYVNDFLGNDSFSMLQNEPNFPEIGLKKAVKEDSFEDDLYEVNPSIIYESTDIQDRYFDQTPLCEQPIIEEDESLISPPFASDDLPENGTNQFQFGDDFVDITPHSQTQDNDDKDFVEVFKKDDNETSLKENQDSWLEECVDATDVAESGKYLPDDKDSTLEDSYVEVQQDDYQLDDQKMSDENLDGPDVVDERNFGNDYEIVLGNKPMKEFTVADFTNPDNQISERTLVERQLMDTALVSDHFGKDTSYRGDTAEPIETNKESELLDAPKSDRIDEDSEFSKTNILENIADIEEFVTETLQSEQQSSSLLDEHICSDNVEKEHLDSEHVDNEQCSLVESPDTENFQEKSDIHDPYDEFFDEIEKTDQVTESYLAINDQLKVEDLMTKNLTTNQDDVLELEETPKYESNSNSVITENFDFEPDETISKSVTKNDEIPEDNINIESIATENYEITKNQTNSESNATETNKSPEELTNIESGTTEIHQIPEDETKSQLFTAEYDESTEDQTNGESETTESHLIPEYNTMNQSCTAENDESTEDQTNGESGTTESHFIPEDDTMNQSVHRENYDNIFVEEVVNNENIDQCKNELAEVKQNESSENMEGGLGNNEEIADFEEIQKKNMEMFMKLQDNEATLLNLQDEIIRSSEFMDEPRDHQNTHSDDNHTEEDNNVSKDVDDLATMSENIIRDSVDMHQETDSQEFHQNDQIIATSTPQASSLPHYMRQQDVTPVQTKPPLHESLSNQNTPSKQSKDRSKSFNEKDHESSYSEFDEDIIVEPISNLRKMFENSRDETINISPTKSSPKHNQSKYVDNKTENVDIEVISSATPLEEVTQPSTSVRNMLRMWEINKKEQEEMSPRPFNKLSKKWHSCGHIYYKSDNEADSWGNGVTDSDGMAGRPSSNDSDSRQQRPNKVLTFSI</sequence>
<gene>
    <name evidence="2" type="ORF">LOTGIDRAFT_160442</name>
</gene>
<name>V4ANT8_LOTGI</name>
<keyword evidence="3" id="KW-1185">Reference proteome</keyword>
<feature type="compositionally biased region" description="Polar residues" evidence="1">
    <location>
        <begin position="1057"/>
        <end position="1083"/>
    </location>
</feature>
<feature type="compositionally biased region" description="Polar residues" evidence="1">
    <location>
        <begin position="1356"/>
        <end position="1365"/>
    </location>
</feature>
<dbReference type="KEGG" id="lgi:LOTGIDRAFT_160442"/>
<evidence type="ECO:0000313" key="2">
    <source>
        <dbReference type="EMBL" id="ESO95316.1"/>
    </source>
</evidence>
<dbReference type="HOGENOM" id="CLU_247067_0_0_1"/>
<feature type="compositionally biased region" description="Low complexity" evidence="1">
    <location>
        <begin position="242"/>
        <end position="251"/>
    </location>
</feature>
<feature type="compositionally biased region" description="Polar residues" evidence="1">
    <location>
        <begin position="168"/>
        <end position="186"/>
    </location>
</feature>
<dbReference type="RefSeq" id="XP_009053831.1">
    <property type="nucleotide sequence ID" value="XM_009055583.1"/>
</dbReference>
<feature type="region of interest" description="Disordered" evidence="1">
    <location>
        <begin position="1263"/>
        <end position="1292"/>
    </location>
</feature>
<feature type="region of interest" description="Disordered" evidence="1">
    <location>
        <begin position="1343"/>
        <end position="1388"/>
    </location>
</feature>
<feature type="compositionally biased region" description="Polar residues" evidence="1">
    <location>
        <begin position="464"/>
        <end position="479"/>
    </location>
</feature>
<feature type="compositionally biased region" description="Basic and acidic residues" evidence="1">
    <location>
        <begin position="266"/>
        <end position="287"/>
    </location>
</feature>
<feature type="region of interest" description="Disordered" evidence="1">
    <location>
        <begin position="447"/>
        <end position="479"/>
    </location>
</feature>